<feature type="compositionally biased region" description="Polar residues" evidence="1">
    <location>
        <begin position="363"/>
        <end position="372"/>
    </location>
</feature>
<protein>
    <submittedName>
        <fullName evidence="2">Uncharacterized protein</fullName>
    </submittedName>
</protein>
<feature type="compositionally biased region" description="Low complexity" evidence="1">
    <location>
        <begin position="177"/>
        <end position="195"/>
    </location>
</feature>
<dbReference type="OrthoDB" id="3557758at2759"/>
<feature type="compositionally biased region" description="Basic and acidic residues" evidence="1">
    <location>
        <begin position="18"/>
        <end position="34"/>
    </location>
</feature>
<name>V5FCW2_BYSSN</name>
<keyword evidence="3" id="KW-1185">Reference proteome</keyword>
<dbReference type="InParanoid" id="V5FCW2"/>
<feature type="compositionally biased region" description="Low complexity" evidence="1">
    <location>
        <begin position="100"/>
        <end position="115"/>
    </location>
</feature>
<evidence type="ECO:0000256" key="1">
    <source>
        <dbReference type="SAM" id="MobiDB-lite"/>
    </source>
</evidence>
<comment type="caution">
    <text evidence="2">The sequence shown here is derived from an EMBL/GenBank/DDBJ whole genome shotgun (WGS) entry which is preliminary data.</text>
</comment>
<feature type="region of interest" description="Disordered" evidence="1">
    <location>
        <begin position="1"/>
        <end position="290"/>
    </location>
</feature>
<feature type="compositionally biased region" description="Low complexity" evidence="1">
    <location>
        <begin position="77"/>
        <end position="87"/>
    </location>
</feature>
<dbReference type="eggNOG" id="ENOG502TKFR">
    <property type="taxonomic scope" value="Eukaryota"/>
</dbReference>
<feature type="compositionally biased region" description="Low complexity" evidence="1">
    <location>
        <begin position="215"/>
        <end position="226"/>
    </location>
</feature>
<dbReference type="Proteomes" id="UP000018001">
    <property type="component" value="Unassembled WGS sequence"/>
</dbReference>
<feature type="compositionally biased region" description="Polar residues" evidence="1">
    <location>
        <begin position="142"/>
        <end position="155"/>
    </location>
</feature>
<gene>
    <name evidence="2" type="ORF">PVAR5_3547</name>
</gene>
<feature type="region of interest" description="Disordered" evidence="1">
    <location>
        <begin position="323"/>
        <end position="397"/>
    </location>
</feature>
<feature type="compositionally biased region" description="Basic and acidic residues" evidence="1">
    <location>
        <begin position="122"/>
        <end position="134"/>
    </location>
</feature>
<dbReference type="AlphaFoldDB" id="V5FCW2"/>
<feature type="compositionally biased region" description="Polar residues" evidence="1">
    <location>
        <begin position="60"/>
        <end position="70"/>
    </location>
</feature>
<dbReference type="HOGENOM" id="CLU_411591_0_0_1"/>
<organism evidence="2 3">
    <name type="scientific">Byssochlamys spectabilis (strain No. 5 / NBRC 109023)</name>
    <name type="common">Paecilomyces variotii</name>
    <dbReference type="NCBI Taxonomy" id="1356009"/>
    <lineage>
        <taxon>Eukaryota</taxon>
        <taxon>Fungi</taxon>
        <taxon>Dikarya</taxon>
        <taxon>Ascomycota</taxon>
        <taxon>Pezizomycotina</taxon>
        <taxon>Eurotiomycetes</taxon>
        <taxon>Eurotiomycetidae</taxon>
        <taxon>Eurotiales</taxon>
        <taxon>Thermoascaceae</taxon>
        <taxon>Paecilomyces</taxon>
    </lineage>
</organism>
<sequence length="667" mass="72733">MNLKSRFHVSPKIGSSRPSKEKGKMKEKDSYEKGSRRRSITESVQSLVKHAFSRRDHVGSRNSSGRTAVNNEGKCISSGTAAASSSSWIKLPSPSDDKTSTSPASSTSSYYSSSSHITAVPTHEKEQEEIHEQETAQIALPETSSPLPSSDQPVTPLSLPKIRGKTNQHKEEPIRISAPYPSSSSEHSVKSSSSPKTRGKAGQKEGPSKIPVPSPSRSEPVSTSSSQAAKDPEKVVQQGEKPSRLPTATKFSAKAVNSSKGNQPQNSSPENMSVLGRPDGNKNPRAPVTIQGKETEGLFQMPLQRQENLNSKVNGKMFKGITSIAPKTNEASIQTSRLPRSSEHNAPCSPEKRATNMRKSLPASKTFSSGLSAQAPRRGSLPPGSIQKPSPAATRPLYGNRMVSAGKCSAVGSPGANATALATDRRQSNIRAASIPQRGLLAPLGPPIPRSHTFHSLAQSQKTKCIASVKGVMNKGSRVSDASDRTGHGQSQNGEEYAEVIEYLKATRPSRQEIEDKKQQGLWKAEVMSAIERDAASYEAESHIIDAAISATQNEESVYEAQETSWWAGRFRTLTSGFQYSDLFESPDPLTGIRTASKIPWPSRCSDRYLDDISTCRLFVLLEKMCATKEARESLRLFRDEYIYSYGDKWTGWLSDDYLRRWSLGRL</sequence>
<accession>V5FCW2</accession>
<dbReference type="EMBL" id="BAUL01000105">
    <property type="protein sequence ID" value="GAD94914.1"/>
    <property type="molecule type" value="Genomic_DNA"/>
</dbReference>
<proteinExistence type="predicted"/>
<evidence type="ECO:0000313" key="2">
    <source>
        <dbReference type="EMBL" id="GAD94914.1"/>
    </source>
</evidence>
<reference evidence="3" key="1">
    <citation type="journal article" date="2014" name="Genome Announc.">
        <title>Draft genome sequence of the formaldehyde-resistant fungus Byssochlamys spectabilis No. 5 (anamorph Paecilomyces variotii No. 5) (NBRC109023).</title>
        <authorList>
            <person name="Oka T."/>
            <person name="Ekino K."/>
            <person name="Fukuda K."/>
            <person name="Nomura Y."/>
        </authorList>
    </citation>
    <scope>NUCLEOTIDE SEQUENCE [LARGE SCALE GENOMIC DNA]</scope>
    <source>
        <strain evidence="3">No. 5 / NBRC 109023</strain>
    </source>
</reference>
<feature type="compositionally biased region" description="Polar residues" evidence="1">
    <location>
        <begin position="255"/>
        <end position="271"/>
    </location>
</feature>
<evidence type="ECO:0000313" key="3">
    <source>
        <dbReference type="Proteomes" id="UP000018001"/>
    </source>
</evidence>
<feature type="compositionally biased region" description="Polar residues" evidence="1">
    <location>
        <begin position="325"/>
        <end position="339"/>
    </location>
</feature>